<comment type="caution">
    <text evidence="2">The sequence shown here is derived from an EMBL/GenBank/DDBJ whole genome shotgun (WGS) entry which is preliminary data.</text>
</comment>
<evidence type="ECO:0000313" key="2">
    <source>
        <dbReference type="EMBL" id="NIC04195.1"/>
    </source>
</evidence>
<evidence type="ECO:0000313" key="3">
    <source>
        <dbReference type="Proteomes" id="UP001318321"/>
    </source>
</evidence>
<dbReference type="Proteomes" id="UP001318321">
    <property type="component" value="Unassembled WGS sequence"/>
</dbReference>
<organism evidence="2 3">
    <name type="scientific">Billgrantia bachuensis</name>
    <dbReference type="NCBI Taxonomy" id="2717286"/>
    <lineage>
        <taxon>Bacteria</taxon>
        <taxon>Pseudomonadati</taxon>
        <taxon>Pseudomonadota</taxon>
        <taxon>Gammaproteobacteria</taxon>
        <taxon>Oceanospirillales</taxon>
        <taxon>Halomonadaceae</taxon>
        <taxon>Billgrantia</taxon>
    </lineage>
</organism>
<reference evidence="2 3" key="1">
    <citation type="submission" date="2020-03" db="EMBL/GenBank/DDBJ databases">
        <title>Identification of Halomonas strains.</title>
        <authorList>
            <person name="Xiao Z."/>
            <person name="Dong F."/>
            <person name="Wang Z."/>
            <person name="Zhao J.-Y."/>
        </authorList>
    </citation>
    <scope>NUCLEOTIDE SEQUENCE [LARGE SCALE GENOMIC DNA]</scope>
    <source>
        <strain evidence="2 3">DX6</strain>
    </source>
</reference>
<protein>
    <recommendedName>
        <fullName evidence="4">Secreted protein</fullName>
    </recommendedName>
</protein>
<dbReference type="EMBL" id="JAAQTO010000004">
    <property type="protein sequence ID" value="NIC04195.1"/>
    <property type="molecule type" value="Genomic_DNA"/>
</dbReference>
<gene>
    <name evidence="2" type="ORF">HBJ55_01970</name>
</gene>
<feature type="region of interest" description="Disordered" evidence="1">
    <location>
        <begin position="42"/>
        <end position="73"/>
    </location>
</feature>
<dbReference type="RefSeq" id="WP_167110494.1">
    <property type="nucleotide sequence ID" value="NZ_JAAQTO010000004.1"/>
</dbReference>
<proteinExistence type="predicted"/>
<feature type="compositionally biased region" description="Polar residues" evidence="1">
    <location>
        <begin position="42"/>
        <end position="62"/>
    </location>
</feature>
<evidence type="ECO:0000256" key="1">
    <source>
        <dbReference type="SAM" id="MobiDB-lite"/>
    </source>
</evidence>
<name>A0ABX0PNM0_9GAMM</name>
<evidence type="ECO:0008006" key="4">
    <source>
        <dbReference type="Google" id="ProtNLM"/>
    </source>
</evidence>
<keyword evidence="3" id="KW-1185">Reference proteome</keyword>
<accession>A0ABX0PNM0</accession>
<feature type="compositionally biased region" description="Basic residues" evidence="1">
    <location>
        <begin position="64"/>
        <end position="73"/>
    </location>
</feature>
<sequence>MMAPLGKPMVTNTLPLLLRALCGLQADAERYANTNAQGKITQHTADGASQGNTYGNPHQYSSPVHRRAAWPTL</sequence>